<dbReference type="HOGENOM" id="CLU_461062_0_0_1"/>
<name>A4S801_OSTLU</name>
<keyword evidence="5 10" id="KW-1133">Transmembrane helix</keyword>
<dbReference type="GO" id="GO:0035381">
    <property type="term" value="F:ATP-gated ion channel activity"/>
    <property type="evidence" value="ECO:0007669"/>
    <property type="project" value="TreeGrafter"/>
</dbReference>
<dbReference type="PANTHER" id="PTHR10125:SF31">
    <property type="entry name" value="P2X RECEPTOR E"/>
    <property type="match status" value="1"/>
</dbReference>
<feature type="transmembrane region" description="Helical" evidence="10">
    <location>
        <begin position="377"/>
        <end position="398"/>
    </location>
</feature>
<dbReference type="AlphaFoldDB" id="A4S801"/>
<keyword evidence="6" id="KW-0406">Ion transport</keyword>
<sequence>MGWVTLATALSRKMGYKTSKFVKIIDWRLALLNVALQAVIVFYVVYALVRGKTYLRTEVPIGRVTNWGNGNDDFYTAQVDAAAATAATTKTYTDGKTYPVLPCASAASATLNSSYAFNYDTAWVYDNVKCGYLTPDEIISKEPAGGMFITTHVTETITHRSLKPSGNCVAYGGFTNGAGNVDPVSVAGSNGVCYYESVTDWLTIGAEHSSIGISHEFDTLSGLANAANPKTYVRRPGSSTNLKIIPAGQYISLKLKDILDVANIDLDKTYKDQVAFAGRDPSVFYGKGGSASVTPMARLAGMRINAKLQYYNYNLHTASASDDISDGDSPYAVLEIEPSIDWTSKGQRIQYRSTITDLDDPIDLDDGKPTGTFINMYAYGVFIDVTTSGIIGSVNYVYLINVLVSGLVLLKVAGSICDIVAMYGLGTRSLVYSNHMLEPASFEREAAKYAIQGAMAVNSFRAADTKRSGDGLDIEEIYELLVEAFHSVDGMSVAERGSENFDADKFKSRRLTLDECRQMSKYIMLTADRHAQERYAKGLPRMSYSQLKNVKIDLEEWVELTTEGPMDNDMLRKIIRMDKEEQALVKKMREYFNDEDGNE</sequence>
<dbReference type="PANTHER" id="PTHR10125">
    <property type="entry name" value="P2X PURINOCEPTOR"/>
    <property type="match status" value="1"/>
</dbReference>
<dbReference type="RefSeq" id="XP_001421542.1">
    <property type="nucleotide sequence ID" value="XM_001421505.1"/>
</dbReference>
<dbReference type="OrthoDB" id="498185at2759"/>
<evidence type="ECO:0000256" key="2">
    <source>
        <dbReference type="ARBA" id="ARBA00009848"/>
    </source>
</evidence>
<evidence type="ECO:0000256" key="4">
    <source>
        <dbReference type="ARBA" id="ARBA00022692"/>
    </source>
</evidence>
<reference evidence="11 12" key="1">
    <citation type="journal article" date="2007" name="Proc. Natl. Acad. Sci. U.S.A.">
        <title>The tiny eukaryote Ostreococcus provides genomic insights into the paradox of plankton speciation.</title>
        <authorList>
            <person name="Palenik B."/>
            <person name="Grimwood J."/>
            <person name="Aerts A."/>
            <person name="Rouze P."/>
            <person name="Salamov A."/>
            <person name="Putnam N."/>
            <person name="Dupont C."/>
            <person name="Jorgensen R."/>
            <person name="Derelle E."/>
            <person name="Rombauts S."/>
            <person name="Zhou K."/>
            <person name="Otillar R."/>
            <person name="Merchant S.S."/>
            <person name="Podell S."/>
            <person name="Gaasterland T."/>
            <person name="Napoli C."/>
            <person name="Gendler K."/>
            <person name="Manuell A."/>
            <person name="Tai V."/>
            <person name="Vallon O."/>
            <person name="Piganeau G."/>
            <person name="Jancek S."/>
            <person name="Heijde M."/>
            <person name="Jabbari K."/>
            <person name="Bowler C."/>
            <person name="Lohr M."/>
            <person name="Robbens S."/>
            <person name="Werner G."/>
            <person name="Dubchak I."/>
            <person name="Pazour G.J."/>
            <person name="Ren Q."/>
            <person name="Paulsen I."/>
            <person name="Delwiche C."/>
            <person name="Schmutz J."/>
            <person name="Rokhsar D."/>
            <person name="Van de Peer Y."/>
            <person name="Moreau H."/>
            <person name="Grigoriev I.V."/>
        </authorList>
    </citation>
    <scope>NUCLEOTIDE SEQUENCE [LARGE SCALE GENOMIC DNA]</scope>
    <source>
        <strain evidence="11 12">CCE9901</strain>
    </source>
</reference>
<dbReference type="Gene3D" id="1.10.287.940">
    <property type="entry name" value="atp-gated p2x4 ion channel"/>
    <property type="match status" value="1"/>
</dbReference>
<keyword evidence="12" id="KW-1185">Reference proteome</keyword>
<dbReference type="InterPro" id="IPR059116">
    <property type="entry name" value="P2X_receptor"/>
</dbReference>
<evidence type="ECO:0000256" key="10">
    <source>
        <dbReference type="SAM" id="Phobius"/>
    </source>
</evidence>
<dbReference type="GO" id="GO:0031164">
    <property type="term" value="C:contractile vacuolar membrane"/>
    <property type="evidence" value="ECO:0007669"/>
    <property type="project" value="TreeGrafter"/>
</dbReference>
<keyword evidence="4 10" id="KW-0812">Transmembrane</keyword>
<evidence type="ECO:0000313" key="12">
    <source>
        <dbReference type="Proteomes" id="UP000001568"/>
    </source>
</evidence>
<evidence type="ECO:0000256" key="3">
    <source>
        <dbReference type="ARBA" id="ARBA00022448"/>
    </source>
</evidence>
<organism evidence="11 12">
    <name type="scientific">Ostreococcus lucimarinus (strain CCE9901)</name>
    <dbReference type="NCBI Taxonomy" id="436017"/>
    <lineage>
        <taxon>Eukaryota</taxon>
        <taxon>Viridiplantae</taxon>
        <taxon>Chlorophyta</taxon>
        <taxon>Mamiellophyceae</taxon>
        <taxon>Mamiellales</taxon>
        <taxon>Bathycoccaceae</taxon>
        <taxon>Ostreococcus</taxon>
    </lineage>
</organism>
<evidence type="ECO:0000256" key="6">
    <source>
        <dbReference type="ARBA" id="ARBA00023065"/>
    </source>
</evidence>
<evidence type="ECO:0000256" key="9">
    <source>
        <dbReference type="ARBA" id="ARBA00023303"/>
    </source>
</evidence>
<evidence type="ECO:0000313" key="11">
    <source>
        <dbReference type="EMBL" id="ABO99835.1"/>
    </source>
</evidence>
<feature type="transmembrane region" description="Helical" evidence="10">
    <location>
        <begin position="29"/>
        <end position="49"/>
    </location>
</feature>
<dbReference type="Gramene" id="ABO99835">
    <property type="protein sequence ID" value="ABO99835"/>
    <property type="gene ID" value="OSTLU_25572"/>
</dbReference>
<protein>
    <submittedName>
        <fullName evidence="11">Uncharacterized protein</fullName>
    </submittedName>
</protein>
<accession>A4S801</accession>
<proteinExistence type="inferred from homology"/>
<dbReference type="GO" id="GO:0012505">
    <property type="term" value="C:endomembrane system"/>
    <property type="evidence" value="ECO:0007669"/>
    <property type="project" value="UniProtKB-SubCell"/>
</dbReference>
<evidence type="ECO:0000256" key="8">
    <source>
        <dbReference type="ARBA" id="ARBA00023286"/>
    </source>
</evidence>
<evidence type="ECO:0000256" key="7">
    <source>
        <dbReference type="ARBA" id="ARBA00023136"/>
    </source>
</evidence>
<dbReference type="KEGG" id="olu:OSTLU_25572"/>
<gene>
    <name evidence="11" type="ORF">OSTLU_25572</name>
</gene>
<dbReference type="EMBL" id="CP000594">
    <property type="protein sequence ID" value="ABO99835.1"/>
    <property type="molecule type" value="Genomic_DNA"/>
</dbReference>
<dbReference type="OMA" id="ITHEFET"/>
<evidence type="ECO:0000256" key="1">
    <source>
        <dbReference type="ARBA" id="ARBA00004308"/>
    </source>
</evidence>
<dbReference type="Proteomes" id="UP000001568">
    <property type="component" value="Chromosome 14"/>
</dbReference>
<comment type="subcellular location">
    <subcellularLocation>
        <location evidence="1">Endomembrane system</location>
    </subcellularLocation>
</comment>
<dbReference type="GO" id="GO:0007165">
    <property type="term" value="P:signal transduction"/>
    <property type="evidence" value="ECO:0007669"/>
    <property type="project" value="UniProtKB-ARBA"/>
</dbReference>
<feature type="transmembrane region" description="Helical" evidence="10">
    <location>
        <begin position="404"/>
        <end position="426"/>
    </location>
</feature>
<keyword evidence="8" id="KW-1071">Ligand-gated ion channel</keyword>
<dbReference type="GO" id="GO:0070588">
    <property type="term" value="P:calcium ion transmembrane transport"/>
    <property type="evidence" value="ECO:0007669"/>
    <property type="project" value="TreeGrafter"/>
</dbReference>
<dbReference type="eggNOG" id="ENOG502T10T">
    <property type="taxonomic scope" value="Eukaryota"/>
</dbReference>
<comment type="similarity">
    <text evidence="2">Belongs to the P2X receptor family.</text>
</comment>
<keyword evidence="3" id="KW-0813">Transport</keyword>
<dbReference type="GeneID" id="5005447"/>
<evidence type="ECO:0000256" key="5">
    <source>
        <dbReference type="ARBA" id="ARBA00022989"/>
    </source>
</evidence>
<keyword evidence="7 10" id="KW-0472">Membrane</keyword>
<keyword evidence="9" id="KW-0407">Ion channel</keyword>